<gene>
    <name evidence="3" type="ORF">HFM93_13130</name>
</gene>
<keyword evidence="2" id="KW-0812">Transmembrane</keyword>
<name>A0ABX2H0A8_9FIRM</name>
<accession>A0ABX2H0A8</accession>
<feature type="transmembrane region" description="Helical" evidence="2">
    <location>
        <begin position="175"/>
        <end position="194"/>
    </location>
</feature>
<keyword evidence="4" id="KW-1185">Reference proteome</keyword>
<proteinExistence type="predicted"/>
<evidence type="ECO:0000313" key="3">
    <source>
        <dbReference type="EMBL" id="NSG31188.1"/>
    </source>
</evidence>
<dbReference type="RefSeq" id="WP_173866909.1">
    <property type="nucleotide sequence ID" value="NZ_JAAWUU010000061.1"/>
</dbReference>
<keyword evidence="2" id="KW-0472">Membrane</keyword>
<evidence type="ECO:0000313" key="4">
    <source>
        <dbReference type="Proteomes" id="UP000821846"/>
    </source>
</evidence>
<dbReference type="EMBL" id="JAAWUZ010000064">
    <property type="protein sequence ID" value="NSG31188.1"/>
    <property type="molecule type" value="Genomic_DNA"/>
</dbReference>
<organism evidence="3 4">
    <name type="scientific">Faecalicatena fissicatena</name>
    <dbReference type="NCBI Taxonomy" id="290055"/>
    <lineage>
        <taxon>Bacteria</taxon>
        <taxon>Bacillati</taxon>
        <taxon>Bacillota</taxon>
        <taxon>Clostridia</taxon>
        <taxon>Lachnospirales</taxon>
        <taxon>Lachnospiraceae</taxon>
        <taxon>Faecalicatena</taxon>
    </lineage>
</organism>
<sequence>MKAREEIRENHKMRHNIWKKYLKIICSWILIFSICGLSLNVTEASGAGVEMERESQETVDFISDIENQETEPEILADDEQLSESEQIVESEKEPENPVEIEDSSDQITDLDAPEQMSVQSLEEELLAVAENGEEASTDRVAYVDVNGNPIAEAPSVIGFGAIADHKELSIEGRHGLMILMFFVLAVSMVGLVFFKGINKKN</sequence>
<keyword evidence="2" id="KW-1133">Transmembrane helix</keyword>
<feature type="region of interest" description="Disordered" evidence="1">
    <location>
        <begin position="72"/>
        <end position="105"/>
    </location>
</feature>
<comment type="caution">
    <text evidence="3">The sequence shown here is derived from an EMBL/GenBank/DDBJ whole genome shotgun (WGS) entry which is preliminary data.</text>
</comment>
<evidence type="ECO:0000256" key="2">
    <source>
        <dbReference type="SAM" id="Phobius"/>
    </source>
</evidence>
<dbReference type="Proteomes" id="UP000821846">
    <property type="component" value="Unassembled WGS sequence"/>
</dbReference>
<feature type="transmembrane region" description="Helical" evidence="2">
    <location>
        <begin position="21"/>
        <end position="41"/>
    </location>
</feature>
<feature type="compositionally biased region" description="Acidic residues" evidence="1">
    <location>
        <begin position="72"/>
        <end position="88"/>
    </location>
</feature>
<protein>
    <submittedName>
        <fullName evidence="3">Uncharacterized protein</fullName>
    </submittedName>
</protein>
<evidence type="ECO:0000256" key="1">
    <source>
        <dbReference type="SAM" id="MobiDB-lite"/>
    </source>
</evidence>
<reference evidence="3 4" key="1">
    <citation type="journal article" date="2020" name="Cell Host Microbe">
        <title>Functional and Genomic Variation between Human-Derived Isolates of Lachnospiraceae Reveals Inter- and Intra-Species Diversity.</title>
        <authorList>
            <person name="Sorbara M.T."/>
            <person name="Littmann E.R."/>
            <person name="Fontana E."/>
            <person name="Moody T.U."/>
            <person name="Kohout C.E."/>
            <person name="Gjonbalaj M."/>
            <person name="Eaton V."/>
            <person name="Seok R."/>
            <person name="Leiner I.M."/>
            <person name="Pamer E.G."/>
        </authorList>
    </citation>
    <scope>NUCLEOTIDE SEQUENCE [LARGE SCALE GENOMIC DNA]</scope>
    <source>
        <strain evidence="3 4">MSK.14.16</strain>
    </source>
</reference>